<dbReference type="Proteomes" id="UP001219934">
    <property type="component" value="Unassembled WGS sequence"/>
</dbReference>
<name>A0AAD6ASZ6_9TELE</name>
<evidence type="ECO:0000313" key="1">
    <source>
        <dbReference type="EMBL" id="KAJ4930761.1"/>
    </source>
</evidence>
<gene>
    <name evidence="1" type="ORF">JOQ06_025069</name>
</gene>
<evidence type="ECO:0000313" key="2">
    <source>
        <dbReference type="Proteomes" id="UP001219934"/>
    </source>
</evidence>
<accession>A0AAD6ASZ6</accession>
<comment type="caution">
    <text evidence="1">The sequence shown here is derived from an EMBL/GenBank/DDBJ whole genome shotgun (WGS) entry which is preliminary data.</text>
</comment>
<organism evidence="1 2">
    <name type="scientific">Pogonophryne albipinna</name>
    <dbReference type="NCBI Taxonomy" id="1090488"/>
    <lineage>
        <taxon>Eukaryota</taxon>
        <taxon>Metazoa</taxon>
        <taxon>Chordata</taxon>
        <taxon>Craniata</taxon>
        <taxon>Vertebrata</taxon>
        <taxon>Euteleostomi</taxon>
        <taxon>Actinopterygii</taxon>
        <taxon>Neopterygii</taxon>
        <taxon>Teleostei</taxon>
        <taxon>Neoteleostei</taxon>
        <taxon>Acanthomorphata</taxon>
        <taxon>Eupercaria</taxon>
        <taxon>Perciformes</taxon>
        <taxon>Notothenioidei</taxon>
        <taxon>Pogonophryne</taxon>
    </lineage>
</organism>
<dbReference type="Gene3D" id="1.20.5.340">
    <property type="match status" value="1"/>
</dbReference>
<dbReference type="PANTHER" id="PTHR11505">
    <property type="entry name" value="L1 TRANSPOSABLE ELEMENT-RELATED"/>
    <property type="match status" value="1"/>
</dbReference>
<dbReference type="EMBL" id="JAPTMU010000015">
    <property type="protein sequence ID" value="KAJ4930761.1"/>
    <property type="molecule type" value="Genomic_DNA"/>
</dbReference>
<keyword evidence="2" id="KW-1185">Reference proteome</keyword>
<proteinExistence type="predicted"/>
<sequence length="260" mass="27778">MTTTRSKQDPAKGGLKASLFPDSASVATANVAGDTLDALLLQSMMESLKNDIDASAASLHSEILSVRQELKSSVEPLQRAVEAHKATMRVLEQAATDHSTRIGELEATVGMLTSQVKRLDDKCEDLEGRSRRNNMRVMGIPEGLEGPRATDFVVQLLRDLLKLDEKPLLDYVDAPLEAGVDAPLEAGVDASLEADVDAPLEADVDAPLEADVDTPLEADVDAPLKVDIDTSLEADVDTPLEADVDAPLKVDIDAPLETSM</sequence>
<protein>
    <submittedName>
        <fullName evidence="1">Uncharacterized protein</fullName>
    </submittedName>
</protein>
<dbReference type="InterPro" id="IPR004244">
    <property type="entry name" value="Transposase_22"/>
</dbReference>
<reference evidence="1" key="1">
    <citation type="submission" date="2022-11" db="EMBL/GenBank/DDBJ databases">
        <title>Chromosome-level genome of Pogonophryne albipinna.</title>
        <authorList>
            <person name="Jo E."/>
        </authorList>
    </citation>
    <scope>NUCLEOTIDE SEQUENCE</scope>
    <source>
        <strain evidence="1">SGF0006</strain>
        <tissue evidence="1">Muscle</tissue>
    </source>
</reference>
<dbReference type="AlphaFoldDB" id="A0AAD6ASZ6"/>